<dbReference type="InterPro" id="IPR029028">
    <property type="entry name" value="Alpha/beta_knot_MTases"/>
</dbReference>
<keyword evidence="3" id="KW-0808">Transferase</keyword>
<protein>
    <submittedName>
        <fullName evidence="6">23S rRNA (Pseudouridine(1915)-N(3))-methyltransferase RlmH</fullName>
    </submittedName>
</protein>
<reference evidence="6" key="1">
    <citation type="submission" date="2020-10" db="EMBL/GenBank/DDBJ databases">
        <authorList>
            <person name="Gilroy R."/>
        </authorList>
    </citation>
    <scope>NUCLEOTIDE SEQUENCE</scope>
    <source>
        <strain evidence="6">E3-2379</strain>
    </source>
</reference>
<dbReference type="InterPro" id="IPR003742">
    <property type="entry name" value="RlmH-like"/>
</dbReference>
<name>A0A9D9HZ55_9FIRM</name>
<dbReference type="AlphaFoldDB" id="A0A9D9HZ55"/>
<evidence type="ECO:0000313" key="6">
    <source>
        <dbReference type="EMBL" id="MBO8462522.1"/>
    </source>
</evidence>
<evidence type="ECO:0000256" key="4">
    <source>
        <dbReference type="ARBA" id="ARBA00022691"/>
    </source>
</evidence>
<organism evidence="6 7">
    <name type="scientific">Candidatus Scybalomonas excrementavium</name>
    <dbReference type="NCBI Taxonomy" id="2840943"/>
    <lineage>
        <taxon>Bacteria</taxon>
        <taxon>Bacillati</taxon>
        <taxon>Bacillota</taxon>
        <taxon>Clostridia</taxon>
        <taxon>Lachnospirales</taxon>
        <taxon>Lachnospiraceae</taxon>
        <taxon>Lachnospiraceae incertae sedis</taxon>
        <taxon>Candidatus Scybalomonas</taxon>
    </lineage>
</organism>
<dbReference type="PANTHER" id="PTHR33603">
    <property type="entry name" value="METHYLTRANSFERASE"/>
    <property type="match status" value="1"/>
</dbReference>
<accession>A0A9D9HZ55</accession>
<keyword evidence="1" id="KW-0698">rRNA processing</keyword>
<gene>
    <name evidence="6" type="ORF">IAC13_01165</name>
</gene>
<evidence type="ECO:0000256" key="2">
    <source>
        <dbReference type="ARBA" id="ARBA00022603"/>
    </source>
</evidence>
<dbReference type="GO" id="GO:0008168">
    <property type="term" value="F:methyltransferase activity"/>
    <property type="evidence" value="ECO:0007669"/>
    <property type="project" value="UniProtKB-KW"/>
</dbReference>
<comment type="similarity">
    <text evidence="5">Belongs to the RNA methyltransferase RlmH family.</text>
</comment>
<keyword evidence="4" id="KW-0949">S-adenosyl-L-methionine</keyword>
<sequence>MNIKIIANITKLNTASDGAIKEYGKRLSRYCKFHFYPCKKEKDALKHLSSSTTIFIVTPSKETLSSEELAKKLETLGLTGKSDLGFLIGFSEEFLNSFVDAYENTIERITLSSLQLSTSLTAAVLSEQIYRGYRIMRKEPYHK</sequence>
<dbReference type="Pfam" id="PF02590">
    <property type="entry name" value="SPOUT_MTase"/>
    <property type="match status" value="1"/>
</dbReference>
<evidence type="ECO:0000256" key="1">
    <source>
        <dbReference type="ARBA" id="ARBA00022552"/>
    </source>
</evidence>
<dbReference type="PANTHER" id="PTHR33603:SF1">
    <property type="entry name" value="RIBOSOMAL RNA LARGE SUBUNIT METHYLTRANSFERASE H"/>
    <property type="match status" value="1"/>
</dbReference>
<evidence type="ECO:0000256" key="3">
    <source>
        <dbReference type="ARBA" id="ARBA00022679"/>
    </source>
</evidence>
<keyword evidence="2" id="KW-0489">Methyltransferase</keyword>
<evidence type="ECO:0000256" key="5">
    <source>
        <dbReference type="ARBA" id="ARBA00038303"/>
    </source>
</evidence>
<reference evidence="6" key="2">
    <citation type="journal article" date="2021" name="PeerJ">
        <title>Extensive microbial diversity within the chicken gut microbiome revealed by metagenomics and culture.</title>
        <authorList>
            <person name="Gilroy R."/>
            <person name="Ravi A."/>
            <person name="Getino M."/>
            <person name="Pursley I."/>
            <person name="Horton D.L."/>
            <person name="Alikhan N.F."/>
            <person name="Baker D."/>
            <person name="Gharbi K."/>
            <person name="Hall N."/>
            <person name="Watson M."/>
            <person name="Adriaenssens E.M."/>
            <person name="Foster-Nyarko E."/>
            <person name="Jarju S."/>
            <person name="Secka A."/>
            <person name="Antonio M."/>
            <person name="Oren A."/>
            <person name="Chaudhuri R.R."/>
            <person name="La Ragione R."/>
            <person name="Hildebrand F."/>
            <person name="Pallen M.J."/>
        </authorList>
    </citation>
    <scope>NUCLEOTIDE SEQUENCE</scope>
    <source>
        <strain evidence="6">E3-2379</strain>
    </source>
</reference>
<evidence type="ECO:0000313" key="7">
    <source>
        <dbReference type="Proteomes" id="UP000823618"/>
    </source>
</evidence>
<dbReference type="GO" id="GO:0032259">
    <property type="term" value="P:methylation"/>
    <property type="evidence" value="ECO:0007669"/>
    <property type="project" value="UniProtKB-KW"/>
</dbReference>
<dbReference type="EMBL" id="JADIML010000031">
    <property type="protein sequence ID" value="MBO8462522.1"/>
    <property type="molecule type" value="Genomic_DNA"/>
</dbReference>
<dbReference type="SUPFAM" id="SSF75217">
    <property type="entry name" value="alpha/beta knot"/>
    <property type="match status" value="1"/>
</dbReference>
<dbReference type="GO" id="GO:0006364">
    <property type="term" value="P:rRNA processing"/>
    <property type="evidence" value="ECO:0007669"/>
    <property type="project" value="UniProtKB-KW"/>
</dbReference>
<dbReference type="InterPro" id="IPR029026">
    <property type="entry name" value="tRNA_m1G_MTases_N"/>
</dbReference>
<comment type="caution">
    <text evidence="6">The sequence shown here is derived from an EMBL/GenBank/DDBJ whole genome shotgun (WGS) entry which is preliminary data.</text>
</comment>
<dbReference type="Proteomes" id="UP000823618">
    <property type="component" value="Unassembled WGS sequence"/>
</dbReference>
<proteinExistence type="inferred from homology"/>
<dbReference type="Gene3D" id="3.40.1280.10">
    <property type="match status" value="1"/>
</dbReference>